<proteinExistence type="predicted"/>
<dbReference type="InterPro" id="IPR013320">
    <property type="entry name" value="ConA-like_dom_sf"/>
</dbReference>
<gene>
    <name evidence="1" type="ORF">QWY29_08080</name>
</gene>
<protein>
    <submittedName>
        <fullName evidence="1">LamG domain-containing protein</fullName>
    </submittedName>
</protein>
<keyword evidence="2" id="KW-1185">Reference proteome</keyword>
<name>A0ABT8ET13_9ACTN</name>
<dbReference type="SUPFAM" id="SSF49899">
    <property type="entry name" value="Concanavalin A-like lectins/glucanases"/>
    <property type="match status" value="1"/>
</dbReference>
<sequence>MPLAVGPGAGAATTPTVVLHLDFEQDALAPGSVVHDASGVARGVVVTNRGALTVVEGSTGRGVRYPCPTCGRALVEVADSTVLDPGTAPFTITADVRMTRTESARSMNVVQKGYYSQAGGQYKLQVDNGRPSCVVNSSRGRVVVVASASSANVADGAWHEVACSRTATEVVVLVDGVARARRASPAGSVANTAPVRIGGKDVTSSDNDQYRAALDDVTISVGAVG</sequence>
<organism evidence="1 2">
    <name type="scientific">Nocardioides abyssi</name>
    <dbReference type="NCBI Taxonomy" id="3058370"/>
    <lineage>
        <taxon>Bacteria</taxon>
        <taxon>Bacillati</taxon>
        <taxon>Actinomycetota</taxon>
        <taxon>Actinomycetes</taxon>
        <taxon>Propionibacteriales</taxon>
        <taxon>Nocardioidaceae</taxon>
        <taxon>Nocardioides</taxon>
    </lineage>
</organism>
<dbReference type="Pfam" id="PF13385">
    <property type="entry name" value="Laminin_G_3"/>
    <property type="match status" value="1"/>
</dbReference>
<evidence type="ECO:0000313" key="2">
    <source>
        <dbReference type="Proteomes" id="UP001168537"/>
    </source>
</evidence>
<dbReference type="Gene3D" id="2.60.120.200">
    <property type="match status" value="1"/>
</dbReference>
<dbReference type="Proteomes" id="UP001168537">
    <property type="component" value="Unassembled WGS sequence"/>
</dbReference>
<accession>A0ABT8ET13</accession>
<comment type="caution">
    <text evidence="1">The sequence shown here is derived from an EMBL/GenBank/DDBJ whole genome shotgun (WGS) entry which is preliminary data.</text>
</comment>
<dbReference type="EMBL" id="JAUHJR010000002">
    <property type="protein sequence ID" value="MDN4161308.1"/>
    <property type="molecule type" value="Genomic_DNA"/>
</dbReference>
<reference evidence="1" key="1">
    <citation type="submission" date="2023-06" db="EMBL/GenBank/DDBJ databases">
        <title>Draft genome sequence of Nocardioides sp. SOB72.</title>
        <authorList>
            <person name="Zhang G."/>
        </authorList>
    </citation>
    <scope>NUCLEOTIDE SEQUENCE</scope>
    <source>
        <strain evidence="1">SOB72</strain>
    </source>
</reference>
<evidence type="ECO:0000313" key="1">
    <source>
        <dbReference type="EMBL" id="MDN4161308.1"/>
    </source>
</evidence>
<dbReference type="RefSeq" id="WP_300960201.1">
    <property type="nucleotide sequence ID" value="NZ_JAUHJR010000002.1"/>
</dbReference>